<reference evidence="20 21" key="1">
    <citation type="submission" date="2019-07" db="EMBL/GenBank/DDBJ databases">
        <authorList>
            <person name="Friedrich A."/>
            <person name="Schacherer J."/>
        </authorList>
    </citation>
    <scope>NUCLEOTIDE SEQUENCE [LARGE SCALE GENOMIC DNA]</scope>
</reference>
<sequence length="556" mass="63663">MLSASKISTKCTSRLRVFNNVRLQSTKAGRVRDGIESSAKVSQSGSQREAESTRISDEDAQVLLDRLFRKNMPTWSLKSSLKPYSRNRTFTNIQEKNKFEALDKKLLELQHQPVDFHYYLRNMSDLKSANQLPYKFGSNQLVSDDAKLKHFLRQIVWEFNAPIRYAFGYGSKVFGQGKNVDSSKSQVDMIFAVSYPDHWHSLNLHQYSDHYSWIRMLGSEAISKIGSWGAGVYFNPFVKMNFQKSENLRGQSSDFELKYGVTSVDNLIDDLTNWSTMYLSGRMQKPLAIVRDTPQISLLEQFNLVSALKLAVLMVGKPEFTEHELYRAITSMSYMGDPRIAMGGENPNKVENIVSAQFPYFRKLYLPLIQSYFTDTIQITSDINSAAEHQFKFADSSKVKAAFLSELPKSFRKKVLSKYVSKYEREFSKDLLSQNSLGRLPSVVSTAFKPVKAHQDLTFMELQDLAKTPATRLSEIPVEDWEYIPENSDFRTAEFVQRIADDEHLAENLKLSVKQTVSRPAMIQTCKGVLTAGISRSVQYALDKRRKYRSGKEHKQ</sequence>
<evidence type="ECO:0000256" key="16">
    <source>
        <dbReference type="ARBA" id="ARBA00023209"/>
    </source>
</evidence>
<accession>A0A7D9H2D5</accession>
<comment type="cofactor">
    <cofactor evidence="1">
        <name>Mg(2+)</name>
        <dbReference type="ChEBI" id="CHEBI:18420"/>
    </cofactor>
</comment>
<dbReference type="GO" id="GO:0005743">
    <property type="term" value="C:mitochondrial inner membrane"/>
    <property type="evidence" value="ECO:0007669"/>
    <property type="project" value="UniProtKB-SubCell"/>
</dbReference>
<dbReference type="EMBL" id="CABFWN010000006">
    <property type="protein sequence ID" value="VUG20123.1"/>
    <property type="molecule type" value="Genomic_DNA"/>
</dbReference>
<evidence type="ECO:0000256" key="8">
    <source>
        <dbReference type="ARBA" id="ARBA00022516"/>
    </source>
</evidence>
<comment type="subcellular location">
    <subcellularLocation>
        <location evidence="2">Mitochondrion inner membrane</location>
        <topology evidence="2">Peripheral membrane protein</topology>
        <orientation evidence="2">Matrix side</orientation>
    </subcellularLocation>
</comment>
<dbReference type="UniPathway" id="UPA00557">
    <property type="reaction ID" value="UER00614"/>
</dbReference>
<evidence type="ECO:0000256" key="3">
    <source>
        <dbReference type="ARBA" id="ARBA00005119"/>
    </source>
</evidence>
<dbReference type="EC" id="2.7.7.41" evidence="6"/>
<evidence type="ECO:0000256" key="4">
    <source>
        <dbReference type="ARBA" id="ARBA00005189"/>
    </source>
</evidence>
<keyword evidence="17" id="KW-1208">Phospholipid metabolism</keyword>
<organism evidence="20 21">
    <name type="scientific">Dekkera bruxellensis</name>
    <name type="common">Brettanomyces custersii</name>
    <dbReference type="NCBI Taxonomy" id="5007"/>
    <lineage>
        <taxon>Eukaryota</taxon>
        <taxon>Fungi</taxon>
        <taxon>Dikarya</taxon>
        <taxon>Ascomycota</taxon>
        <taxon>Saccharomycotina</taxon>
        <taxon>Pichiomycetes</taxon>
        <taxon>Pichiales</taxon>
        <taxon>Pichiaceae</taxon>
        <taxon>Brettanomyces</taxon>
    </lineage>
</organism>
<evidence type="ECO:0000256" key="12">
    <source>
        <dbReference type="ARBA" id="ARBA00022842"/>
    </source>
</evidence>
<evidence type="ECO:0000256" key="14">
    <source>
        <dbReference type="ARBA" id="ARBA00023128"/>
    </source>
</evidence>
<keyword evidence="8" id="KW-0444">Lipid biosynthesis</keyword>
<evidence type="ECO:0000313" key="20">
    <source>
        <dbReference type="EMBL" id="VUG20123.1"/>
    </source>
</evidence>
<evidence type="ECO:0000256" key="19">
    <source>
        <dbReference type="SAM" id="MobiDB-lite"/>
    </source>
</evidence>
<keyword evidence="11" id="KW-0999">Mitochondrion inner membrane</keyword>
<evidence type="ECO:0000256" key="5">
    <source>
        <dbReference type="ARBA" id="ARBA00005458"/>
    </source>
</evidence>
<evidence type="ECO:0000256" key="2">
    <source>
        <dbReference type="ARBA" id="ARBA00004443"/>
    </source>
</evidence>
<keyword evidence="21" id="KW-1185">Reference proteome</keyword>
<dbReference type="PANTHER" id="PTHR13619">
    <property type="entry name" value="PHOSPHATIDATE CYTIDYLYLTRANSFERASE, MITOCHONDRIAL"/>
    <property type="match status" value="1"/>
</dbReference>
<evidence type="ECO:0000256" key="11">
    <source>
        <dbReference type="ARBA" id="ARBA00022792"/>
    </source>
</evidence>
<evidence type="ECO:0000256" key="13">
    <source>
        <dbReference type="ARBA" id="ARBA00023098"/>
    </source>
</evidence>
<dbReference type="PIRSF" id="PIRSF028840">
    <property type="entry name" value="Mmp37"/>
    <property type="match status" value="1"/>
</dbReference>
<comment type="similarity">
    <text evidence="5">Belongs to the TAM41 family.</text>
</comment>
<dbReference type="GO" id="GO:0032049">
    <property type="term" value="P:cardiolipin biosynthetic process"/>
    <property type="evidence" value="ECO:0007669"/>
    <property type="project" value="InterPro"/>
</dbReference>
<dbReference type="GO" id="GO:0016024">
    <property type="term" value="P:CDP-diacylglycerol biosynthetic process"/>
    <property type="evidence" value="ECO:0007669"/>
    <property type="project" value="UniProtKB-UniPathway"/>
</dbReference>
<keyword evidence="9" id="KW-0808">Transferase</keyword>
<evidence type="ECO:0000256" key="10">
    <source>
        <dbReference type="ARBA" id="ARBA00022695"/>
    </source>
</evidence>
<dbReference type="Proteomes" id="UP000478008">
    <property type="component" value="Unassembled WGS sequence"/>
</dbReference>
<dbReference type="PANTHER" id="PTHR13619:SF0">
    <property type="entry name" value="PHOSPHATIDATE CYTIDYLYLTRANSFERASE, MITOCHONDRIAL"/>
    <property type="match status" value="1"/>
</dbReference>
<evidence type="ECO:0000256" key="9">
    <source>
        <dbReference type="ARBA" id="ARBA00022679"/>
    </source>
</evidence>
<dbReference type="AlphaFoldDB" id="A0A7D9H2D5"/>
<name>A0A7D9H2D5_DEKBR</name>
<keyword evidence="13" id="KW-0443">Lipid metabolism</keyword>
<protein>
    <recommendedName>
        <fullName evidence="7">Phosphatidate cytidylyltransferase, mitochondrial</fullName>
        <ecNumber evidence="6">2.7.7.41</ecNumber>
    </recommendedName>
    <alternativeName>
        <fullName evidence="18">CDP-diacylglycerol synthase</fullName>
    </alternativeName>
</protein>
<evidence type="ECO:0000256" key="18">
    <source>
        <dbReference type="ARBA" id="ARBA00029893"/>
    </source>
</evidence>
<dbReference type="GO" id="GO:0004605">
    <property type="term" value="F:phosphatidate cytidylyltransferase activity"/>
    <property type="evidence" value="ECO:0007669"/>
    <property type="project" value="UniProtKB-EC"/>
</dbReference>
<keyword evidence="15" id="KW-0472">Membrane</keyword>
<keyword evidence="16" id="KW-0594">Phospholipid biosynthesis</keyword>
<keyword evidence="14" id="KW-0496">Mitochondrion</keyword>
<keyword evidence="10" id="KW-0548">Nucleotidyltransferase</keyword>
<evidence type="ECO:0000256" key="15">
    <source>
        <dbReference type="ARBA" id="ARBA00023136"/>
    </source>
</evidence>
<evidence type="ECO:0000256" key="1">
    <source>
        <dbReference type="ARBA" id="ARBA00001946"/>
    </source>
</evidence>
<keyword evidence="12" id="KW-0460">Magnesium</keyword>
<evidence type="ECO:0000256" key="17">
    <source>
        <dbReference type="ARBA" id="ARBA00023264"/>
    </source>
</evidence>
<comment type="pathway">
    <text evidence="4">Lipid metabolism.</text>
</comment>
<dbReference type="InterPro" id="IPR015222">
    <property type="entry name" value="Tam41"/>
</dbReference>
<feature type="region of interest" description="Disordered" evidence="19">
    <location>
        <begin position="32"/>
        <end position="55"/>
    </location>
</feature>
<comment type="pathway">
    <text evidence="3">Phospholipid metabolism; CDP-diacylglycerol biosynthesis; CDP-diacylglycerol from sn-glycerol 3-phosphate: step 3/3.</text>
</comment>
<proteinExistence type="inferred from homology"/>
<evidence type="ECO:0000256" key="6">
    <source>
        <dbReference type="ARBA" id="ARBA00012487"/>
    </source>
</evidence>
<dbReference type="Pfam" id="PF09139">
    <property type="entry name" value="Tam41_Mmp37"/>
    <property type="match status" value="1"/>
</dbReference>
<evidence type="ECO:0000256" key="7">
    <source>
        <dbReference type="ARBA" id="ARBA00018337"/>
    </source>
</evidence>
<evidence type="ECO:0000313" key="21">
    <source>
        <dbReference type="Proteomes" id="UP000478008"/>
    </source>
</evidence>
<gene>
    <name evidence="20" type="ORF">DEBR0S6_08460G</name>
</gene>